<dbReference type="EMBL" id="HBUF01488530">
    <property type="protein sequence ID" value="CAG6745248.1"/>
    <property type="molecule type" value="Transcribed_RNA"/>
</dbReference>
<proteinExistence type="predicted"/>
<protein>
    <submittedName>
        <fullName evidence="3">Uncharacterized protein</fullName>
    </submittedName>
</protein>
<feature type="compositionally biased region" description="Polar residues" evidence="1">
    <location>
        <begin position="72"/>
        <end position="91"/>
    </location>
</feature>
<organism evidence="3">
    <name type="scientific">Cacopsylla melanoneura</name>
    <dbReference type="NCBI Taxonomy" id="428564"/>
    <lineage>
        <taxon>Eukaryota</taxon>
        <taxon>Metazoa</taxon>
        <taxon>Ecdysozoa</taxon>
        <taxon>Arthropoda</taxon>
        <taxon>Hexapoda</taxon>
        <taxon>Insecta</taxon>
        <taxon>Pterygota</taxon>
        <taxon>Neoptera</taxon>
        <taxon>Paraneoptera</taxon>
        <taxon>Hemiptera</taxon>
        <taxon>Sternorrhyncha</taxon>
        <taxon>Psylloidea</taxon>
        <taxon>Psyllidae</taxon>
        <taxon>Psyllinae</taxon>
        <taxon>Cacopsylla</taxon>
    </lineage>
</organism>
<evidence type="ECO:0000256" key="2">
    <source>
        <dbReference type="SAM" id="Phobius"/>
    </source>
</evidence>
<name>A0A8D8ZCD4_9HEMI</name>
<dbReference type="EMBL" id="HBUF01488531">
    <property type="protein sequence ID" value="CAG6745249.1"/>
    <property type="molecule type" value="Transcribed_RNA"/>
</dbReference>
<keyword evidence="2" id="KW-0472">Membrane</keyword>
<accession>A0A8D8ZCD4</accession>
<feature type="region of interest" description="Disordered" evidence="1">
    <location>
        <begin position="66"/>
        <end position="103"/>
    </location>
</feature>
<dbReference type="AlphaFoldDB" id="A0A8D8ZCD4"/>
<evidence type="ECO:0000313" key="3">
    <source>
        <dbReference type="EMBL" id="CAG6745248.1"/>
    </source>
</evidence>
<reference evidence="3" key="1">
    <citation type="submission" date="2021-05" db="EMBL/GenBank/DDBJ databases">
        <authorList>
            <person name="Alioto T."/>
            <person name="Alioto T."/>
            <person name="Gomez Garrido J."/>
        </authorList>
    </citation>
    <scope>NUCLEOTIDE SEQUENCE</scope>
</reference>
<keyword evidence="2" id="KW-0812">Transmembrane</keyword>
<evidence type="ECO:0000256" key="1">
    <source>
        <dbReference type="SAM" id="MobiDB-lite"/>
    </source>
</evidence>
<keyword evidence="2" id="KW-1133">Transmembrane helix</keyword>
<sequence>MIGIRNLASMKGKLTVASCFSSHIQFQKKSCSSSFFSSIFLYVPHFPLFFLSHILCFKEKQHLSKKARNKRQQQGYLYSSPPLKSQRNNIVTEKRKKPPSKAYTYTQPNCKKETCNIFKVICSNY</sequence>
<feature type="transmembrane region" description="Helical" evidence="2">
    <location>
        <begin position="35"/>
        <end position="57"/>
    </location>
</feature>